<organism evidence="2 3">
    <name type="scientific">Elysia crispata</name>
    <name type="common">lettuce slug</name>
    <dbReference type="NCBI Taxonomy" id="231223"/>
    <lineage>
        <taxon>Eukaryota</taxon>
        <taxon>Metazoa</taxon>
        <taxon>Spiralia</taxon>
        <taxon>Lophotrochozoa</taxon>
        <taxon>Mollusca</taxon>
        <taxon>Gastropoda</taxon>
        <taxon>Heterobranchia</taxon>
        <taxon>Euthyneura</taxon>
        <taxon>Panpulmonata</taxon>
        <taxon>Sacoglossa</taxon>
        <taxon>Placobranchoidea</taxon>
        <taxon>Plakobranchidae</taxon>
        <taxon>Elysia</taxon>
    </lineage>
</organism>
<dbReference type="Proteomes" id="UP001283361">
    <property type="component" value="Unassembled WGS sequence"/>
</dbReference>
<accession>A0AAE0ZS16</accession>
<dbReference type="AlphaFoldDB" id="A0AAE0ZS16"/>
<feature type="region of interest" description="Disordered" evidence="1">
    <location>
        <begin position="21"/>
        <end position="40"/>
    </location>
</feature>
<reference evidence="2" key="1">
    <citation type="journal article" date="2023" name="G3 (Bethesda)">
        <title>A reference genome for the long-term kleptoplast-retaining sea slug Elysia crispata morphotype clarki.</title>
        <authorList>
            <person name="Eastman K.E."/>
            <person name="Pendleton A.L."/>
            <person name="Shaikh M.A."/>
            <person name="Suttiyut T."/>
            <person name="Ogas R."/>
            <person name="Tomko P."/>
            <person name="Gavelis G."/>
            <person name="Widhalm J.R."/>
            <person name="Wisecaver J.H."/>
        </authorList>
    </citation>
    <scope>NUCLEOTIDE SEQUENCE</scope>
    <source>
        <strain evidence="2">ECLA1</strain>
    </source>
</reference>
<comment type="caution">
    <text evidence="2">The sequence shown here is derived from an EMBL/GenBank/DDBJ whole genome shotgun (WGS) entry which is preliminary data.</text>
</comment>
<gene>
    <name evidence="2" type="ORF">RRG08_049435</name>
</gene>
<evidence type="ECO:0000256" key="1">
    <source>
        <dbReference type="SAM" id="MobiDB-lite"/>
    </source>
</evidence>
<sequence>MEQINQTLAVGETDTPAFWPKVVPHGGPVQPVPTAGRQPRRYGDGILMVTLCVTLVASTTSYTTLTPSYLTLPPSPLPPCLPSLCNDRYVKDATQPRGRTLPLYRYSSSTPPTSRGDKLCTH</sequence>
<evidence type="ECO:0000313" key="3">
    <source>
        <dbReference type="Proteomes" id="UP001283361"/>
    </source>
</evidence>
<feature type="region of interest" description="Disordered" evidence="1">
    <location>
        <begin position="91"/>
        <end position="122"/>
    </location>
</feature>
<name>A0AAE0ZS16_9GAST</name>
<dbReference type="EMBL" id="JAWDGP010003406">
    <property type="protein sequence ID" value="KAK3774499.1"/>
    <property type="molecule type" value="Genomic_DNA"/>
</dbReference>
<protein>
    <submittedName>
        <fullName evidence="2">Uncharacterized protein</fullName>
    </submittedName>
</protein>
<proteinExistence type="predicted"/>
<evidence type="ECO:0000313" key="2">
    <source>
        <dbReference type="EMBL" id="KAK3774499.1"/>
    </source>
</evidence>
<keyword evidence="3" id="KW-1185">Reference proteome</keyword>
<feature type="compositionally biased region" description="Low complexity" evidence="1">
    <location>
        <begin position="21"/>
        <end position="33"/>
    </location>
</feature>